<dbReference type="EMBL" id="PDJC01000001">
    <property type="protein sequence ID" value="PFG16317.1"/>
    <property type="molecule type" value="Genomic_DNA"/>
</dbReference>
<organism evidence="1 2">
    <name type="scientific">Propionicimonas paludicola</name>
    <dbReference type="NCBI Taxonomy" id="185243"/>
    <lineage>
        <taxon>Bacteria</taxon>
        <taxon>Bacillati</taxon>
        <taxon>Actinomycetota</taxon>
        <taxon>Actinomycetes</taxon>
        <taxon>Propionibacteriales</taxon>
        <taxon>Nocardioidaceae</taxon>
        <taxon>Propionicimonas</taxon>
    </lineage>
</organism>
<dbReference type="RefSeq" id="WP_098459871.1">
    <property type="nucleotide sequence ID" value="NZ_PDJC01000001.1"/>
</dbReference>
<evidence type="ECO:0000313" key="2">
    <source>
        <dbReference type="Proteomes" id="UP000226079"/>
    </source>
</evidence>
<proteinExistence type="predicted"/>
<dbReference type="Proteomes" id="UP000226079">
    <property type="component" value="Unassembled WGS sequence"/>
</dbReference>
<name>A0A2A9CPD0_9ACTN</name>
<dbReference type="AlphaFoldDB" id="A0A2A9CPD0"/>
<evidence type="ECO:0000313" key="1">
    <source>
        <dbReference type="EMBL" id="PFG16317.1"/>
    </source>
</evidence>
<protein>
    <submittedName>
        <fullName evidence="1">Uncharacterized protein</fullName>
    </submittedName>
</protein>
<gene>
    <name evidence="1" type="ORF">ATK74_0851</name>
</gene>
<reference evidence="1 2" key="1">
    <citation type="submission" date="2017-10" db="EMBL/GenBank/DDBJ databases">
        <title>Sequencing the genomes of 1000 actinobacteria strains.</title>
        <authorList>
            <person name="Klenk H.-P."/>
        </authorList>
    </citation>
    <scope>NUCLEOTIDE SEQUENCE [LARGE SCALE GENOMIC DNA]</scope>
    <source>
        <strain evidence="1 2">DSM 15597</strain>
    </source>
</reference>
<keyword evidence="2" id="KW-1185">Reference proteome</keyword>
<comment type="caution">
    <text evidence="1">The sequence shown here is derived from an EMBL/GenBank/DDBJ whole genome shotgun (WGS) entry which is preliminary data.</text>
</comment>
<accession>A0A2A9CPD0</accession>
<sequence length="66" mass="7001">MKAPNHGKLVRVVLPAGTVLGYGQLGYTPGISKPTHQDGLSGLTLFDTDAPCPIRLITTDRIEVLS</sequence>